<organism evidence="2 3">
    <name type="scientific">Pedobacter steynii</name>
    <dbReference type="NCBI Taxonomy" id="430522"/>
    <lineage>
        <taxon>Bacteria</taxon>
        <taxon>Pseudomonadati</taxon>
        <taxon>Bacteroidota</taxon>
        <taxon>Sphingobacteriia</taxon>
        <taxon>Sphingobacteriales</taxon>
        <taxon>Sphingobacteriaceae</taxon>
        <taxon>Pedobacter</taxon>
    </lineage>
</organism>
<dbReference type="Pfam" id="PF00535">
    <property type="entry name" value="Glycos_transf_2"/>
    <property type="match status" value="1"/>
</dbReference>
<gene>
    <name evidence="2" type="ORF">SAMN05421820_11011</name>
</gene>
<dbReference type="Gene3D" id="3.90.550.10">
    <property type="entry name" value="Spore Coat Polysaccharide Biosynthesis Protein SpsA, Chain A"/>
    <property type="match status" value="1"/>
</dbReference>
<name>A0A1H0EXH4_9SPHI</name>
<dbReference type="RefSeq" id="WP_083362041.1">
    <property type="nucleotide sequence ID" value="NZ_FNGY01000010.1"/>
</dbReference>
<accession>A0A1H0EXH4</accession>
<dbReference type="InterPro" id="IPR001173">
    <property type="entry name" value="Glyco_trans_2-like"/>
</dbReference>
<evidence type="ECO:0000259" key="1">
    <source>
        <dbReference type="Pfam" id="PF00535"/>
    </source>
</evidence>
<proteinExistence type="predicted"/>
<dbReference type="InterPro" id="IPR029044">
    <property type="entry name" value="Nucleotide-diphossugar_trans"/>
</dbReference>
<keyword evidence="2" id="KW-0808">Transferase</keyword>
<keyword evidence="3" id="KW-1185">Reference proteome</keyword>
<dbReference type="GO" id="GO:0016758">
    <property type="term" value="F:hexosyltransferase activity"/>
    <property type="evidence" value="ECO:0007669"/>
    <property type="project" value="UniProtKB-ARBA"/>
</dbReference>
<evidence type="ECO:0000313" key="2">
    <source>
        <dbReference type="EMBL" id="SDN87137.1"/>
    </source>
</evidence>
<protein>
    <submittedName>
        <fullName evidence="2">Glycosyltransferase involved in cell wall bisynthesis</fullName>
    </submittedName>
</protein>
<dbReference type="CDD" id="cd06433">
    <property type="entry name" value="GT_2_WfgS_like"/>
    <property type="match status" value="1"/>
</dbReference>
<reference evidence="3" key="1">
    <citation type="submission" date="2016-10" db="EMBL/GenBank/DDBJ databases">
        <authorList>
            <person name="Varghese N."/>
            <person name="Submissions S."/>
        </authorList>
    </citation>
    <scope>NUCLEOTIDE SEQUENCE [LARGE SCALE GENOMIC DNA]</scope>
    <source>
        <strain evidence="3">DSM 19110</strain>
    </source>
</reference>
<sequence length="268" mass="30731">MGLDGLKISIITISYNNAAGLEETIRSVIAQTYKNIEYIVIDGGSSDHSKAIIANHETGIAYWVSEQDKGIFNAMNKGIKAATGDYLLFINSGDLLMDEHVIQDVIDMGLKEDLVYGNQMIIDGALRTEWIPDAELTFSTFFKTSIPHQSTFIKRDLFYTVGLYNENYTIISDWAFFLIAVSKHGCSYRHVDRFIALFNKDGISSDPVNYPTLAKERLDVFEQYFPFFYKDYERFAVMEREMQKIAYFRKARYFVKKMIKAAKLGPSR</sequence>
<dbReference type="EMBL" id="FNGY01000010">
    <property type="protein sequence ID" value="SDN87137.1"/>
    <property type="molecule type" value="Genomic_DNA"/>
</dbReference>
<dbReference type="SUPFAM" id="SSF53448">
    <property type="entry name" value="Nucleotide-diphospho-sugar transferases"/>
    <property type="match status" value="1"/>
</dbReference>
<dbReference type="Proteomes" id="UP000183200">
    <property type="component" value="Unassembled WGS sequence"/>
</dbReference>
<dbReference type="OrthoDB" id="9788101at2"/>
<feature type="domain" description="Glycosyltransferase 2-like" evidence="1">
    <location>
        <begin position="9"/>
        <end position="145"/>
    </location>
</feature>
<dbReference type="PANTHER" id="PTHR22916">
    <property type="entry name" value="GLYCOSYLTRANSFERASE"/>
    <property type="match status" value="1"/>
</dbReference>
<dbReference type="AlphaFoldDB" id="A0A1H0EXH4"/>
<dbReference type="PANTHER" id="PTHR22916:SF67">
    <property type="entry name" value="COLANIC ACID BIOSYNTHESIS GLYCOSYL TRANSFERASE WCAE-RELATED"/>
    <property type="match status" value="1"/>
</dbReference>
<evidence type="ECO:0000313" key="3">
    <source>
        <dbReference type="Proteomes" id="UP000183200"/>
    </source>
</evidence>